<dbReference type="AlphaFoldDB" id="A0A845HGQ9"/>
<dbReference type="EMBL" id="WWCV01000011">
    <property type="protein sequence ID" value="MYN16775.1"/>
    <property type="molecule type" value="Genomic_DNA"/>
</dbReference>
<gene>
    <name evidence="1" type="ORF">GTP81_08420</name>
</gene>
<evidence type="ECO:0008006" key="3">
    <source>
        <dbReference type="Google" id="ProtNLM"/>
    </source>
</evidence>
<comment type="caution">
    <text evidence="1">The sequence shown here is derived from an EMBL/GenBank/DDBJ whole genome shotgun (WGS) entry which is preliminary data.</text>
</comment>
<dbReference type="RefSeq" id="WP_161089454.1">
    <property type="nucleotide sequence ID" value="NZ_WWCV01000011.1"/>
</dbReference>
<dbReference type="Proteomes" id="UP000484875">
    <property type="component" value="Unassembled WGS sequence"/>
</dbReference>
<proteinExistence type="predicted"/>
<dbReference type="Gene3D" id="3.40.50.1010">
    <property type="entry name" value="5'-nuclease"/>
    <property type="match status" value="1"/>
</dbReference>
<accession>A0A845HGQ9</accession>
<evidence type="ECO:0000313" key="1">
    <source>
        <dbReference type="EMBL" id="MYN16775.1"/>
    </source>
</evidence>
<reference evidence="1 2" key="1">
    <citation type="submission" date="2019-12" db="EMBL/GenBank/DDBJ databases">
        <title>Novel species isolated from a subtropical stream in China.</title>
        <authorList>
            <person name="Lu H."/>
        </authorList>
    </citation>
    <scope>NUCLEOTIDE SEQUENCE [LARGE SCALE GENOMIC DNA]</scope>
    <source>
        <strain evidence="1 2">FT107W</strain>
    </source>
</reference>
<protein>
    <recommendedName>
        <fullName evidence="3">PIN domain-containing protein</fullName>
    </recommendedName>
</protein>
<keyword evidence="2" id="KW-1185">Reference proteome</keyword>
<name>A0A845HGQ9_9BURK</name>
<evidence type="ECO:0000313" key="2">
    <source>
        <dbReference type="Proteomes" id="UP000484875"/>
    </source>
</evidence>
<organism evidence="1 2">
    <name type="scientific">Duganella vulcania</name>
    <dbReference type="NCBI Taxonomy" id="2692166"/>
    <lineage>
        <taxon>Bacteria</taxon>
        <taxon>Pseudomonadati</taxon>
        <taxon>Pseudomonadota</taxon>
        <taxon>Betaproteobacteria</taxon>
        <taxon>Burkholderiales</taxon>
        <taxon>Oxalobacteraceae</taxon>
        <taxon>Telluria group</taxon>
        <taxon>Duganella</taxon>
    </lineage>
</organism>
<sequence>MKKKQLRILIDTNIWSEIAKVDAGHDLARVARKASAGILVTPTMVEEIRAIPDRARRVKALRAVTQPTWTRLMPEPYTECSELKAEIKRLRPEWVIANPNFKEVNRLRYDWV</sequence>